<dbReference type="EnsemblMetazoa" id="Aqu2.1.22192_001">
    <property type="protein sequence ID" value="Aqu2.1.22192_001"/>
    <property type="gene ID" value="Aqu2.1.22192"/>
</dbReference>
<name>A0A1X7U2T1_AMPQE</name>
<sequence>CVSAPGFCLPPFVIIDQKRFNAAFAEGEVPGTAYGLSHNGWMDQELFHLWFKDHFLKYIIYILPDLLFCLWMATDPITIRKLFDLLQRMK</sequence>
<evidence type="ECO:0000259" key="1">
    <source>
        <dbReference type="Pfam" id="PF03184"/>
    </source>
</evidence>
<organism evidence="2">
    <name type="scientific">Amphimedon queenslandica</name>
    <name type="common">Sponge</name>
    <dbReference type="NCBI Taxonomy" id="400682"/>
    <lineage>
        <taxon>Eukaryota</taxon>
        <taxon>Metazoa</taxon>
        <taxon>Porifera</taxon>
        <taxon>Demospongiae</taxon>
        <taxon>Heteroscleromorpha</taxon>
        <taxon>Haplosclerida</taxon>
        <taxon>Niphatidae</taxon>
        <taxon>Amphimedon</taxon>
    </lineage>
</organism>
<dbReference type="Pfam" id="PF03184">
    <property type="entry name" value="DDE_1"/>
    <property type="match status" value="1"/>
</dbReference>
<proteinExistence type="predicted"/>
<protein>
    <recommendedName>
        <fullName evidence="1">DDE-1 domain-containing protein</fullName>
    </recommendedName>
</protein>
<dbReference type="AlphaFoldDB" id="A0A1X7U2T1"/>
<accession>A0A1X7U2T1</accession>
<feature type="domain" description="DDE-1" evidence="1">
    <location>
        <begin position="1"/>
        <end position="57"/>
    </location>
</feature>
<reference evidence="2" key="1">
    <citation type="submission" date="2017-05" db="UniProtKB">
        <authorList>
            <consortium name="EnsemblMetazoa"/>
        </authorList>
    </citation>
    <scope>IDENTIFICATION</scope>
</reference>
<evidence type="ECO:0000313" key="2">
    <source>
        <dbReference type="EnsemblMetazoa" id="Aqu2.1.22192_001"/>
    </source>
</evidence>
<dbReference type="GO" id="GO:0003676">
    <property type="term" value="F:nucleic acid binding"/>
    <property type="evidence" value="ECO:0007669"/>
    <property type="project" value="InterPro"/>
</dbReference>
<dbReference type="InterPro" id="IPR004875">
    <property type="entry name" value="DDE_SF_endonuclease_dom"/>
</dbReference>
<dbReference type="InParanoid" id="A0A1X7U2T1"/>